<dbReference type="Proteomes" id="UP000636755">
    <property type="component" value="Unassembled WGS sequence"/>
</dbReference>
<feature type="transmembrane region" description="Helical" evidence="1">
    <location>
        <begin position="111"/>
        <end position="131"/>
    </location>
</feature>
<dbReference type="InterPro" id="IPR012867">
    <property type="entry name" value="DUF1648"/>
</dbReference>
<dbReference type="RefSeq" id="WP_186935722.1">
    <property type="nucleotide sequence ID" value="NZ_JACOPS010000004.1"/>
</dbReference>
<protein>
    <submittedName>
        <fullName evidence="3">SdpI family protein</fullName>
    </submittedName>
</protein>
<dbReference type="PIRSF" id="PIRSF038959">
    <property type="entry name" value="SdpI"/>
    <property type="match status" value="1"/>
</dbReference>
<feature type="transmembrane region" description="Helical" evidence="1">
    <location>
        <begin position="163"/>
        <end position="185"/>
    </location>
</feature>
<feature type="transmembrane region" description="Helical" evidence="1">
    <location>
        <begin position="191"/>
        <end position="210"/>
    </location>
</feature>
<organism evidence="3 4">
    <name type="scientific">Ruminococcus intestinalis</name>
    <dbReference type="NCBI Taxonomy" id="2763066"/>
    <lineage>
        <taxon>Bacteria</taxon>
        <taxon>Bacillati</taxon>
        <taxon>Bacillota</taxon>
        <taxon>Clostridia</taxon>
        <taxon>Eubacteriales</taxon>
        <taxon>Oscillospiraceae</taxon>
        <taxon>Ruminococcus</taxon>
    </lineage>
</organism>
<comment type="caution">
    <text evidence="3">The sequence shown here is derived from an EMBL/GenBank/DDBJ whole genome shotgun (WGS) entry which is preliminary data.</text>
</comment>
<feature type="domain" description="DUF1648" evidence="2">
    <location>
        <begin position="11"/>
        <end position="55"/>
    </location>
</feature>
<evidence type="ECO:0000313" key="3">
    <source>
        <dbReference type="EMBL" id="MBC5728624.1"/>
    </source>
</evidence>
<name>A0ABR7HM47_9FIRM</name>
<dbReference type="EMBL" id="JACOPS010000004">
    <property type="protein sequence ID" value="MBC5728624.1"/>
    <property type="molecule type" value="Genomic_DNA"/>
</dbReference>
<gene>
    <name evidence="3" type="ORF">H8R91_08870</name>
</gene>
<dbReference type="PANTHER" id="PTHR37810:SF5">
    <property type="entry name" value="IMMUNITY PROTEIN SDPI"/>
    <property type="match status" value="1"/>
</dbReference>
<dbReference type="Pfam" id="PF07853">
    <property type="entry name" value="DUF1648"/>
    <property type="match status" value="1"/>
</dbReference>
<accession>A0ABR7HM47</accession>
<evidence type="ECO:0000259" key="2">
    <source>
        <dbReference type="Pfam" id="PF07853"/>
    </source>
</evidence>
<evidence type="ECO:0000313" key="4">
    <source>
        <dbReference type="Proteomes" id="UP000636755"/>
    </source>
</evidence>
<feature type="transmembrane region" description="Helical" evidence="1">
    <location>
        <begin position="5"/>
        <end position="26"/>
    </location>
</feature>
<proteinExistence type="predicted"/>
<feature type="transmembrane region" description="Helical" evidence="1">
    <location>
        <begin position="85"/>
        <end position="105"/>
    </location>
</feature>
<dbReference type="InterPro" id="IPR025962">
    <property type="entry name" value="SdpI/YhfL"/>
</dbReference>
<sequence length="226" mass="25846">MKKYILLIISLINIAVTGVFIAFNPNEELPSHYNVNGIADAYSSKWMLLFIPSILVLFSIIYAIYAKVKENDENYKSYRKYAVRCIVSIFAFLFLFFWMLIALILQNKVNIDNLFLPLICIFMGCMFVYLFNLMPKIKQNSLLGIRTNATLSSKSVWKKVHRFAAYFGVICGIAVIILGIISLFIINISNVLFFISIIIVLVSAIVPAIYGEIIYSKERTSNNYIE</sequence>
<keyword evidence="1" id="KW-1133">Transmembrane helix</keyword>
<dbReference type="Pfam" id="PF13630">
    <property type="entry name" value="SdpI"/>
    <property type="match status" value="1"/>
</dbReference>
<dbReference type="PANTHER" id="PTHR37810">
    <property type="entry name" value="IMMUNITY PROTEIN SDPI"/>
    <property type="match status" value="1"/>
</dbReference>
<keyword evidence="4" id="KW-1185">Reference proteome</keyword>
<reference evidence="3 4" key="1">
    <citation type="submission" date="2020-08" db="EMBL/GenBank/DDBJ databases">
        <title>Genome public.</title>
        <authorList>
            <person name="Liu C."/>
            <person name="Sun Q."/>
        </authorList>
    </citation>
    <scope>NUCLEOTIDE SEQUENCE [LARGE SCALE GENOMIC DNA]</scope>
    <source>
        <strain evidence="3 4">NSJ-71</strain>
    </source>
</reference>
<evidence type="ECO:0000256" key="1">
    <source>
        <dbReference type="SAM" id="Phobius"/>
    </source>
</evidence>
<keyword evidence="1" id="KW-0472">Membrane</keyword>
<keyword evidence="1" id="KW-0812">Transmembrane</keyword>
<dbReference type="InterPro" id="IPR026272">
    <property type="entry name" value="SdpI"/>
</dbReference>
<feature type="transmembrane region" description="Helical" evidence="1">
    <location>
        <begin position="46"/>
        <end position="65"/>
    </location>
</feature>